<feature type="transmembrane region" description="Helical" evidence="8">
    <location>
        <begin position="150"/>
        <end position="168"/>
    </location>
</feature>
<evidence type="ECO:0000259" key="9">
    <source>
        <dbReference type="Pfam" id="PF13231"/>
    </source>
</evidence>
<accession>A0A2T1BZQ4</accession>
<proteinExistence type="predicted"/>
<dbReference type="EMBL" id="PVWJ01000108">
    <property type="protein sequence ID" value="PSB01434.1"/>
    <property type="molecule type" value="Genomic_DNA"/>
</dbReference>
<dbReference type="Pfam" id="PF13231">
    <property type="entry name" value="PMT_2"/>
    <property type="match status" value="1"/>
</dbReference>
<feature type="transmembrane region" description="Helical" evidence="8">
    <location>
        <begin position="366"/>
        <end position="384"/>
    </location>
</feature>
<evidence type="ECO:0000256" key="2">
    <source>
        <dbReference type="ARBA" id="ARBA00022475"/>
    </source>
</evidence>
<dbReference type="GO" id="GO:0016763">
    <property type="term" value="F:pentosyltransferase activity"/>
    <property type="evidence" value="ECO:0007669"/>
    <property type="project" value="TreeGrafter"/>
</dbReference>
<feature type="transmembrane region" description="Helical" evidence="8">
    <location>
        <begin position="419"/>
        <end position="441"/>
    </location>
</feature>
<dbReference type="InterPro" id="IPR038731">
    <property type="entry name" value="RgtA/B/C-like"/>
</dbReference>
<dbReference type="PANTHER" id="PTHR33908">
    <property type="entry name" value="MANNOSYLTRANSFERASE YKCB-RELATED"/>
    <property type="match status" value="1"/>
</dbReference>
<keyword evidence="7 8" id="KW-0472">Membrane</keyword>
<keyword evidence="4 10" id="KW-0808">Transferase</keyword>
<feature type="transmembrane region" description="Helical" evidence="8">
    <location>
        <begin position="390"/>
        <end position="407"/>
    </location>
</feature>
<dbReference type="Gene3D" id="1.25.40.10">
    <property type="entry name" value="Tetratricopeptide repeat domain"/>
    <property type="match status" value="1"/>
</dbReference>
<keyword evidence="2" id="KW-1003">Cell membrane</keyword>
<dbReference type="GO" id="GO:0009103">
    <property type="term" value="P:lipopolysaccharide biosynthetic process"/>
    <property type="evidence" value="ECO:0007669"/>
    <property type="project" value="UniProtKB-ARBA"/>
</dbReference>
<reference evidence="10 11" key="2">
    <citation type="submission" date="2018-03" db="EMBL/GenBank/DDBJ databases">
        <title>The ancient ancestry and fast evolution of plastids.</title>
        <authorList>
            <person name="Moore K.R."/>
            <person name="Magnabosco C."/>
            <person name="Momper L."/>
            <person name="Gold D.A."/>
            <person name="Bosak T."/>
            <person name="Fournier G.P."/>
        </authorList>
    </citation>
    <scope>NUCLEOTIDE SEQUENCE [LARGE SCALE GENOMIC DNA]</scope>
    <source>
        <strain evidence="10 11">CCAP 1448/3</strain>
    </source>
</reference>
<evidence type="ECO:0000256" key="8">
    <source>
        <dbReference type="SAM" id="Phobius"/>
    </source>
</evidence>
<evidence type="ECO:0000256" key="3">
    <source>
        <dbReference type="ARBA" id="ARBA00022676"/>
    </source>
</evidence>
<reference evidence="10 11" key="1">
    <citation type="submission" date="2018-02" db="EMBL/GenBank/DDBJ databases">
        <authorList>
            <person name="Cohen D.B."/>
            <person name="Kent A.D."/>
        </authorList>
    </citation>
    <scope>NUCLEOTIDE SEQUENCE [LARGE SCALE GENOMIC DNA]</scope>
    <source>
        <strain evidence="10 11">CCAP 1448/3</strain>
    </source>
</reference>
<keyword evidence="5 8" id="KW-0812">Transmembrane</keyword>
<feature type="transmembrane region" description="Helical" evidence="8">
    <location>
        <begin position="188"/>
        <end position="221"/>
    </location>
</feature>
<dbReference type="Proteomes" id="UP000238762">
    <property type="component" value="Unassembled WGS sequence"/>
</dbReference>
<dbReference type="GO" id="GO:0005886">
    <property type="term" value="C:plasma membrane"/>
    <property type="evidence" value="ECO:0007669"/>
    <property type="project" value="UniProtKB-SubCell"/>
</dbReference>
<feature type="transmembrane region" description="Helical" evidence="8">
    <location>
        <begin position="125"/>
        <end position="143"/>
    </location>
</feature>
<feature type="transmembrane region" description="Helical" evidence="8">
    <location>
        <begin position="78"/>
        <end position="94"/>
    </location>
</feature>
<dbReference type="SUPFAM" id="SSF48452">
    <property type="entry name" value="TPR-like"/>
    <property type="match status" value="1"/>
</dbReference>
<gene>
    <name evidence="10" type="ORF">C7B64_18425</name>
</gene>
<protein>
    <submittedName>
        <fullName evidence="10">Phospholipid carrier-dependent glycosyltransferase</fullName>
    </submittedName>
</protein>
<comment type="caution">
    <text evidence="10">The sequence shown here is derived from an EMBL/GenBank/DDBJ whole genome shotgun (WGS) entry which is preliminary data.</text>
</comment>
<evidence type="ECO:0000256" key="1">
    <source>
        <dbReference type="ARBA" id="ARBA00004651"/>
    </source>
</evidence>
<keyword evidence="11" id="KW-1185">Reference proteome</keyword>
<name>A0A2T1BZQ4_9CYAN</name>
<feature type="transmembrane region" description="Helical" evidence="8">
    <location>
        <begin position="12"/>
        <end position="31"/>
    </location>
</feature>
<feature type="transmembrane region" description="Helical" evidence="8">
    <location>
        <begin position="293"/>
        <end position="313"/>
    </location>
</feature>
<evidence type="ECO:0000313" key="11">
    <source>
        <dbReference type="Proteomes" id="UP000238762"/>
    </source>
</evidence>
<dbReference type="InterPro" id="IPR050297">
    <property type="entry name" value="LipidA_mod_glycosyltrf_83"/>
</dbReference>
<dbReference type="PANTHER" id="PTHR33908:SF11">
    <property type="entry name" value="MEMBRANE PROTEIN"/>
    <property type="match status" value="1"/>
</dbReference>
<evidence type="ECO:0000256" key="5">
    <source>
        <dbReference type="ARBA" id="ARBA00022692"/>
    </source>
</evidence>
<comment type="subcellular location">
    <subcellularLocation>
        <location evidence="1">Cell membrane</location>
        <topology evidence="1">Multi-pass membrane protein</topology>
    </subcellularLocation>
</comment>
<keyword evidence="6 8" id="KW-1133">Transmembrane helix</keyword>
<keyword evidence="3" id="KW-0328">Glycosyltransferase</keyword>
<dbReference type="RefSeq" id="WP_106290115.1">
    <property type="nucleotide sequence ID" value="NZ_CAWNTC010000139.1"/>
</dbReference>
<feature type="transmembrane region" description="Helical" evidence="8">
    <location>
        <begin position="101"/>
        <end position="119"/>
    </location>
</feature>
<dbReference type="AlphaFoldDB" id="A0A2T1BZQ4"/>
<organism evidence="10 11">
    <name type="scientific">Merismopedia glauca CCAP 1448/3</name>
    <dbReference type="NCBI Taxonomy" id="1296344"/>
    <lineage>
        <taxon>Bacteria</taxon>
        <taxon>Bacillati</taxon>
        <taxon>Cyanobacteriota</taxon>
        <taxon>Cyanophyceae</taxon>
        <taxon>Synechococcales</taxon>
        <taxon>Merismopediaceae</taxon>
        <taxon>Merismopedia</taxon>
    </lineage>
</organism>
<evidence type="ECO:0000256" key="6">
    <source>
        <dbReference type="ARBA" id="ARBA00022989"/>
    </source>
</evidence>
<evidence type="ECO:0000256" key="4">
    <source>
        <dbReference type="ARBA" id="ARBA00022679"/>
    </source>
</evidence>
<sequence>MQNNQSASLKKDLLIVLGIWIVSSISDRIWISLDRNPPSWDLAKHLNGSLNYWSFFQNTPQLLSGEWWKSLWMLSEKYPPVVYLLTAPFLNWFGIDPDVALLVNLLFSAILIVSVYGIGKNLFGSQVGLFSAVICVLLPRLYIVRLQYLVDYPLTALVIAAFCCLTIWKGLVNTDEKASDRSTLAKNWYWIIGFGFCFGLAMLIKQTTLFFLFFPLLWLGFKYLFSKAWLRLFQLSLGILLGILICGGWYRTNWVFVLSAFGNANVTPARLEGDPPLNTLAAWTHYWNDLPSAVSWVLLLVPIVGLLLATPRLSREVRINRIRLRNVKPNQSLTNQQSTINNQQSTELTLITPTYLSNCISLNKNLIWLGGYFLAAYLINSAFVNKDHRYIMPYLPVVAVFLAYGLTQWRYPWGKWVRWGTISLSILLMWMNLFPLSGTWLTQSFTPNSQYYAYLGKPWHHQELIQEIIDTEPYLTANLGVLPSTPEINQHNFNYYGVQKNFQVYGRQVGVRIKEVDKDARSMSWFITKTGDRQGLSEAQSAILKLVETGSDFLLQKDWNLPDNTLLKLYHRRQPFVEVQPVNGELSRVKLDKVTLPPQTPPGKLVPVTYEWSGSWQELQSGLVLLTWKRDTEIERRGDRKTKNNEQTTDSIVNINRWLHDRAIGMGNLHSPIGIKPQDGFRVVEHLAMFPPEDLVPGNYTLEGTYLNRVTGESYPISVPVAKLEIAPQSTPTPSPELDLVTQMRLLSQGLPKGREALDPIFSEIGRINQYDPTQDYLAQAEKTLSYRLQQEPTNLEFMYALALSQALQQKINPLIETLKQVVQLDANNPYAHAYLAFIYIYDWHPHQAEMALQPAMNLNPNLVEIKALRGIAAIMQGNLIKGWQIYQDIKPLLSGKANK</sequence>
<evidence type="ECO:0000313" key="10">
    <source>
        <dbReference type="EMBL" id="PSB01434.1"/>
    </source>
</evidence>
<dbReference type="OrthoDB" id="437910at2"/>
<feature type="transmembrane region" description="Helical" evidence="8">
    <location>
        <begin position="228"/>
        <end position="250"/>
    </location>
</feature>
<feature type="domain" description="Glycosyltransferase RgtA/B/C/D-like" evidence="9">
    <location>
        <begin position="78"/>
        <end position="246"/>
    </location>
</feature>
<dbReference type="InterPro" id="IPR011990">
    <property type="entry name" value="TPR-like_helical_dom_sf"/>
</dbReference>
<evidence type="ECO:0000256" key="7">
    <source>
        <dbReference type="ARBA" id="ARBA00023136"/>
    </source>
</evidence>